<evidence type="ECO:0000256" key="4">
    <source>
        <dbReference type="RuleBase" id="RU363128"/>
    </source>
</evidence>
<dbReference type="GO" id="GO:0003735">
    <property type="term" value="F:structural constituent of ribosome"/>
    <property type="evidence" value="ECO:0007669"/>
    <property type="project" value="InterPro"/>
</dbReference>
<dbReference type="Proteomes" id="UP000251960">
    <property type="component" value="Chromosome 1"/>
</dbReference>
<dbReference type="GO" id="GO:1990904">
    <property type="term" value="C:ribonucleoprotein complex"/>
    <property type="evidence" value="ECO:0007669"/>
    <property type="project" value="UniProtKB-KW"/>
</dbReference>
<protein>
    <recommendedName>
        <fullName evidence="4">40S ribosomal protein S26</fullName>
    </recommendedName>
</protein>
<dbReference type="Pfam" id="PF01283">
    <property type="entry name" value="Ribosomal_S26e"/>
    <property type="match status" value="1"/>
</dbReference>
<dbReference type="InterPro" id="IPR038551">
    <property type="entry name" value="Ribosomal_eS26_sf"/>
</dbReference>
<dbReference type="AlphaFoldDB" id="A0A317Y4S9"/>
<dbReference type="GO" id="GO:0005840">
    <property type="term" value="C:ribosome"/>
    <property type="evidence" value="ECO:0007669"/>
    <property type="project" value="UniProtKB-KW"/>
</dbReference>
<dbReference type="InterPro" id="IPR000892">
    <property type="entry name" value="Ribosomal_eS26"/>
</dbReference>
<organism evidence="5">
    <name type="scientific">Zea mays</name>
    <name type="common">Maize</name>
    <dbReference type="NCBI Taxonomy" id="4577"/>
    <lineage>
        <taxon>Eukaryota</taxon>
        <taxon>Viridiplantae</taxon>
        <taxon>Streptophyta</taxon>
        <taxon>Embryophyta</taxon>
        <taxon>Tracheophyta</taxon>
        <taxon>Spermatophyta</taxon>
        <taxon>Magnoliopsida</taxon>
        <taxon>Liliopsida</taxon>
        <taxon>Poales</taxon>
        <taxon>Poaceae</taxon>
        <taxon>PACMAD clade</taxon>
        <taxon>Panicoideae</taxon>
        <taxon>Andropogonodae</taxon>
        <taxon>Andropogoneae</taxon>
        <taxon>Tripsacinae</taxon>
        <taxon>Zea</taxon>
    </lineage>
</organism>
<accession>A0A317Y4S9</accession>
<dbReference type="EMBL" id="NCVQ01000001">
    <property type="protein sequence ID" value="PWZ52752.1"/>
    <property type="molecule type" value="Genomic_DNA"/>
</dbReference>
<evidence type="ECO:0000256" key="3">
    <source>
        <dbReference type="ARBA" id="ARBA00023274"/>
    </source>
</evidence>
<reference evidence="5" key="1">
    <citation type="journal article" date="2018" name="Nat. Genet.">
        <title>Extensive intraspecific gene order and gene structural variations between Mo17 and other maize genomes.</title>
        <authorList>
            <person name="Sun S."/>
            <person name="Zhou Y."/>
            <person name="Chen J."/>
            <person name="Shi J."/>
            <person name="Zhao H."/>
            <person name="Zhao H."/>
            <person name="Song W."/>
            <person name="Zhang M."/>
            <person name="Cui Y."/>
            <person name="Dong X."/>
            <person name="Liu H."/>
            <person name="Ma X."/>
            <person name="Jiao Y."/>
            <person name="Wang B."/>
            <person name="Wei X."/>
            <person name="Stein J.C."/>
            <person name="Glaubitz J.C."/>
            <person name="Lu F."/>
            <person name="Yu G."/>
            <person name="Liang C."/>
            <person name="Fengler K."/>
            <person name="Li B."/>
            <person name="Rafalski A."/>
            <person name="Schnable P.S."/>
            <person name="Ware D.H."/>
            <person name="Buckler E.S."/>
            <person name="Lai J."/>
        </authorList>
    </citation>
    <scope>NUCLEOTIDE SEQUENCE [LARGE SCALE GENOMIC DNA]</scope>
    <source>
        <tissue evidence="5">Seedling</tissue>
    </source>
</reference>
<name>A0A317Y4S9_MAIZE</name>
<dbReference type="PANTHER" id="PTHR12538:SF0">
    <property type="entry name" value="40S RIBOSOMAL PROTEIN S26"/>
    <property type="match status" value="1"/>
</dbReference>
<dbReference type="Gene3D" id="3.30.1740.20">
    <property type="entry name" value="Ribosomal protein S26e"/>
    <property type="match status" value="1"/>
</dbReference>
<gene>
    <name evidence="5" type="primary">RPS26_1</name>
    <name evidence="5" type="ORF">Zm00014a_018882</name>
</gene>
<evidence type="ECO:0000313" key="5">
    <source>
        <dbReference type="EMBL" id="PWZ52752.1"/>
    </source>
</evidence>
<evidence type="ECO:0000256" key="1">
    <source>
        <dbReference type="ARBA" id="ARBA00008596"/>
    </source>
</evidence>
<dbReference type="GO" id="GO:0006412">
    <property type="term" value="P:translation"/>
    <property type="evidence" value="ECO:0007669"/>
    <property type="project" value="InterPro"/>
</dbReference>
<proteinExistence type="inferred from homology"/>
<keyword evidence="3 4" id="KW-0687">Ribonucleoprotein</keyword>
<sequence>MTFKRRNGGRNKHGRGHVKYIRCSNCAKCCPKDKAIKRFLVRNIVEQAADMFFPNCTQRFITVSHAQSMRTLFVFALVRTGGTVSPRSVSGAGMMAQGQVRAHRAQVLLPQQLPLLPLLVPKFRNAIRGLVLSPMG</sequence>
<evidence type="ECO:0000256" key="2">
    <source>
        <dbReference type="ARBA" id="ARBA00022980"/>
    </source>
</evidence>
<keyword evidence="2 4" id="KW-0689">Ribosomal protein</keyword>
<comment type="caution">
    <text evidence="5">The sequence shown here is derived from an EMBL/GenBank/DDBJ whole genome shotgun (WGS) entry which is preliminary data.</text>
</comment>
<comment type="similarity">
    <text evidence="1 4">Belongs to the eukaryotic ribosomal protein eS26 family.</text>
</comment>
<dbReference type="PANTHER" id="PTHR12538">
    <property type="entry name" value="40S RIBOSOMAL PROTEIN S26"/>
    <property type="match status" value="1"/>
</dbReference>